<protein>
    <recommendedName>
        <fullName evidence="13">OPT-domain-containing protein</fullName>
    </recommendedName>
</protein>
<feature type="region of interest" description="Disordered" evidence="9">
    <location>
        <begin position="1"/>
        <end position="74"/>
    </location>
</feature>
<evidence type="ECO:0000256" key="6">
    <source>
        <dbReference type="ARBA" id="ARBA00022927"/>
    </source>
</evidence>
<evidence type="ECO:0008006" key="13">
    <source>
        <dbReference type="Google" id="ProtNLM"/>
    </source>
</evidence>
<keyword evidence="6" id="KW-0653">Protein transport</keyword>
<dbReference type="GO" id="GO:0035673">
    <property type="term" value="F:oligopeptide transmembrane transporter activity"/>
    <property type="evidence" value="ECO:0007669"/>
    <property type="project" value="InterPro"/>
</dbReference>
<organism evidence="11 12">
    <name type="scientific">Naganishia liquefaciens</name>
    <dbReference type="NCBI Taxonomy" id="104408"/>
    <lineage>
        <taxon>Eukaryota</taxon>
        <taxon>Fungi</taxon>
        <taxon>Dikarya</taxon>
        <taxon>Basidiomycota</taxon>
        <taxon>Agaricomycotina</taxon>
        <taxon>Tremellomycetes</taxon>
        <taxon>Filobasidiales</taxon>
        <taxon>Filobasidiaceae</taxon>
        <taxon>Naganishia</taxon>
    </lineage>
</organism>
<accession>A0A8H3TWF3</accession>
<feature type="transmembrane region" description="Helical" evidence="10">
    <location>
        <begin position="585"/>
        <end position="612"/>
    </location>
</feature>
<feature type="transmembrane region" description="Helical" evidence="10">
    <location>
        <begin position="662"/>
        <end position="681"/>
    </location>
</feature>
<feature type="compositionally biased region" description="Acidic residues" evidence="9">
    <location>
        <begin position="56"/>
        <end position="74"/>
    </location>
</feature>
<keyword evidence="5" id="KW-0571">Peptide transport</keyword>
<dbReference type="InterPro" id="IPR004648">
    <property type="entry name" value="Oligpept_transpt"/>
</dbReference>
<name>A0A8H3TWF3_9TREE</name>
<comment type="caution">
    <text evidence="11">The sequence shown here is derived from an EMBL/GenBank/DDBJ whole genome shotgun (WGS) entry which is preliminary data.</text>
</comment>
<proteinExistence type="inferred from homology"/>
<feature type="transmembrane region" description="Helical" evidence="10">
    <location>
        <begin position="1045"/>
        <end position="1069"/>
    </location>
</feature>
<reference evidence="11" key="1">
    <citation type="submission" date="2020-07" db="EMBL/GenBank/DDBJ databases">
        <title>Draft Genome Sequence of a Deep-Sea Yeast, Naganishia (Cryptococcus) liquefaciens strain N6.</title>
        <authorList>
            <person name="Han Y.W."/>
            <person name="Kajitani R."/>
            <person name="Morimoto H."/>
            <person name="Parhat M."/>
            <person name="Tsubouchi H."/>
            <person name="Bakenova O."/>
            <person name="Ogata M."/>
            <person name="Argunhan B."/>
            <person name="Aoki R."/>
            <person name="Kajiwara S."/>
            <person name="Itoh T."/>
            <person name="Iwasaki H."/>
        </authorList>
    </citation>
    <scope>NUCLEOTIDE SEQUENCE</scope>
    <source>
        <strain evidence="11">N6</strain>
    </source>
</reference>
<evidence type="ECO:0000256" key="4">
    <source>
        <dbReference type="ARBA" id="ARBA00022692"/>
    </source>
</evidence>
<evidence type="ECO:0000256" key="9">
    <source>
        <dbReference type="SAM" id="MobiDB-lite"/>
    </source>
</evidence>
<dbReference type="InterPro" id="IPR004813">
    <property type="entry name" value="OPT"/>
</dbReference>
<evidence type="ECO:0000256" key="8">
    <source>
        <dbReference type="ARBA" id="ARBA00023136"/>
    </source>
</evidence>
<comment type="subcellular location">
    <subcellularLocation>
        <location evidence="1">Membrane</location>
        <topology evidence="1">Multi-pass membrane protein</topology>
    </subcellularLocation>
</comment>
<feature type="transmembrane region" description="Helical" evidence="10">
    <location>
        <begin position="730"/>
        <end position="759"/>
    </location>
</feature>
<keyword evidence="8 10" id="KW-0472">Membrane</keyword>
<dbReference type="NCBIfam" id="TIGR00728">
    <property type="entry name" value="OPT_sfam"/>
    <property type="match status" value="1"/>
</dbReference>
<dbReference type="EMBL" id="BLZA01000028">
    <property type="protein sequence ID" value="GHJ88098.1"/>
    <property type="molecule type" value="Genomic_DNA"/>
</dbReference>
<evidence type="ECO:0000256" key="5">
    <source>
        <dbReference type="ARBA" id="ARBA00022856"/>
    </source>
</evidence>
<comment type="similarity">
    <text evidence="2">Belongs to the oligopeptide OPT transporter family.</text>
</comment>
<sequence>MADRTHTSQSDPAHDAIRRPETSGRPRTSARRYRTARLDTSTSSVGELPDQTFFPEGEEEDYFDEEEEYGESGEDEDVFAFARPQTAAVPRNGSQADTERPTTVDLTARNTLANMTPASPTIVGSSRPTTAFATLAGTAEGMDQRPRTRGGLSRVKIMDMPKQASESSQDDNDSASTFAAMNLLQRSTEPPLATLDYTEHHPQSLVRPVTDSAAILAAARRSSNPNNTALLSTIMAQEARRHSAGTTNYTDVPLDGRRSTLDAQGAYESKVPATAQTHLSNKPSFMSTTSFDGTNTDGGFSAYTNDGDETERLRRQKHSQRMRNINVSQGDELEAIPGSRDGSTWATPSEIGGATTIPDGITTKGDGLGKMYSKWDREDSENLAYMEEAEEDSPYEEVRASVSNIDDPEMPALTWRVWALGLTLSIAATALDTIFQFRSPSVLVPVLSIQLFAYPLGKFLAWLLPLKVYHLPRRLGGARLDLNPGPFNIKENSLIVMMANAALLISPVLHAATVPGQYMDLSIHPGFTYLFVISAQLLGLGIAGFSSTLLVKPASMIWPYNLVLTTFLNTFHAEEDASSGKISRFKFFVIAFSGAFAWYFMPGFIFTALSYFSWVCWIKPENRVVNQLFGVSTGLGMGLFTFDWSQIIYAGSPLMVPWWAQANALFGFVCFYWILCPILYYTNTFYMAYMPISTGTPIDRFGSPYDLSKVLDPKTPGHLDETAYFGYSPVYLASTFLITFTLAFALTTTIVVHTALYHGKHIWKAVRRKEVEPPDIHEKLMRSYSAVPLWWFVVLIVIALSLGVLSVEVYHTGYPVYVYLMSVVIPLFYFLPSGYLFALASQPLAINVIAELVPGYLLPGNSLVNMLSKAYSIQTLLIGVTCTQDMKLGHYMKLPPRATFSVQIAAVLAGSITQIVTKNIVFNVVPDICHPEQKDSFTCPFTRGWYNSGVLWGGIGVQRIFGIGALYHPITWAMLIGAFLPLPFWWLSRKYPNSIFKSVHWPVIFNSLTTIPPANGSNYSGFFLVGFIFQYLVRRRAFAWWSRYNYTLSAALDLGTLVSGLFIFLTLGLPNVNLNWIGNTIYQNTADWNGVSYLDAPAEGFGPDTWR</sequence>
<evidence type="ECO:0000313" key="12">
    <source>
        <dbReference type="Proteomes" id="UP000620104"/>
    </source>
</evidence>
<evidence type="ECO:0000256" key="10">
    <source>
        <dbReference type="SAM" id="Phobius"/>
    </source>
</evidence>
<feature type="transmembrane region" description="Helical" evidence="10">
    <location>
        <begin position="816"/>
        <end position="838"/>
    </location>
</feature>
<dbReference type="GO" id="GO:0016020">
    <property type="term" value="C:membrane"/>
    <property type="evidence" value="ECO:0007669"/>
    <property type="project" value="UniProtKB-SubCell"/>
</dbReference>
<dbReference type="GO" id="GO:0015031">
    <property type="term" value="P:protein transport"/>
    <property type="evidence" value="ECO:0007669"/>
    <property type="project" value="UniProtKB-KW"/>
</dbReference>
<feature type="region of interest" description="Disordered" evidence="9">
    <location>
        <begin position="333"/>
        <end position="362"/>
    </location>
</feature>
<feature type="transmembrane region" description="Helical" evidence="10">
    <location>
        <begin position="526"/>
        <end position="551"/>
    </location>
</feature>
<dbReference type="Pfam" id="PF03169">
    <property type="entry name" value="OPT"/>
    <property type="match status" value="1"/>
</dbReference>
<feature type="transmembrane region" description="Helical" evidence="10">
    <location>
        <begin position="442"/>
        <end position="464"/>
    </location>
</feature>
<feature type="transmembrane region" description="Helical" evidence="10">
    <location>
        <begin position="624"/>
        <end position="642"/>
    </location>
</feature>
<feature type="transmembrane region" description="Helical" evidence="10">
    <location>
        <begin position="415"/>
        <end position="435"/>
    </location>
</feature>
<keyword evidence="3" id="KW-0813">Transport</keyword>
<evidence type="ECO:0000256" key="2">
    <source>
        <dbReference type="ARBA" id="ARBA00008807"/>
    </source>
</evidence>
<feature type="transmembrane region" description="Helical" evidence="10">
    <location>
        <begin position="789"/>
        <end position="810"/>
    </location>
</feature>
<dbReference type="Proteomes" id="UP000620104">
    <property type="component" value="Unassembled WGS sequence"/>
</dbReference>
<feature type="compositionally biased region" description="Basic and acidic residues" evidence="9">
    <location>
        <begin position="1"/>
        <end position="24"/>
    </location>
</feature>
<keyword evidence="7 10" id="KW-1133">Transmembrane helix</keyword>
<dbReference type="PANTHER" id="PTHR22601">
    <property type="entry name" value="ISP4 LIKE PROTEIN"/>
    <property type="match status" value="1"/>
</dbReference>
<dbReference type="NCBIfam" id="TIGR00727">
    <property type="entry name" value="ISP4_OPT"/>
    <property type="match status" value="1"/>
</dbReference>
<keyword evidence="12" id="KW-1185">Reference proteome</keyword>
<keyword evidence="4 10" id="KW-0812">Transmembrane</keyword>
<evidence type="ECO:0000256" key="1">
    <source>
        <dbReference type="ARBA" id="ARBA00004141"/>
    </source>
</evidence>
<dbReference type="OrthoDB" id="9986677at2759"/>
<evidence type="ECO:0000313" key="11">
    <source>
        <dbReference type="EMBL" id="GHJ88098.1"/>
    </source>
</evidence>
<feature type="transmembrane region" description="Helical" evidence="10">
    <location>
        <begin position="965"/>
        <end position="987"/>
    </location>
</feature>
<feature type="transmembrane region" description="Helical" evidence="10">
    <location>
        <begin position="494"/>
        <end position="514"/>
    </location>
</feature>
<evidence type="ECO:0000256" key="3">
    <source>
        <dbReference type="ARBA" id="ARBA00022448"/>
    </source>
</evidence>
<gene>
    <name evidence="11" type="ORF">NliqN6_4500</name>
</gene>
<dbReference type="AlphaFoldDB" id="A0A8H3TWF3"/>
<feature type="transmembrane region" description="Helical" evidence="10">
    <location>
        <begin position="1016"/>
        <end position="1033"/>
    </location>
</feature>
<evidence type="ECO:0000256" key="7">
    <source>
        <dbReference type="ARBA" id="ARBA00022989"/>
    </source>
</evidence>